<proteinExistence type="predicted"/>
<evidence type="ECO:0000313" key="5">
    <source>
        <dbReference type="Proteomes" id="UP000308197"/>
    </source>
</evidence>
<protein>
    <recommendedName>
        <fullName evidence="3">DUF6533 domain-containing protein</fullName>
    </recommendedName>
</protein>
<keyword evidence="5" id="KW-1185">Reference proteome</keyword>
<dbReference type="EMBL" id="ML211215">
    <property type="protein sequence ID" value="TFK86117.1"/>
    <property type="molecule type" value="Genomic_DNA"/>
</dbReference>
<feature type="transmembrane region" description="Helical" evidence="2">
    <location>
        <begin position="214"/>
        <end position="234"/>
    </location>
</feature>
<dbReference type="Pfam" id="PF20151">
    <property type="entry name" value="DUF6533"/>
    <property type="match status" value="1"/>
</dbReference>
<feature type="transmembrane region" description="Helical" evidence="2">
    <location>
        <begin position="51"/>
        <end position="75"/>
    </location>
</feature>
<dbReference type="InterPro" id="IPR045340">
    <property type="entry name" value="DUF6533"/>
</dbReference>
<keyword evidence="2" id="KW-0472">Membrane</keyword>
<feature type="transmembrane region" description="Helical" evidence="2">
    <location>
        <begin position="95"/>
        <end position="114"/>
    </location>
</feature>
<name>A0A5C3PAZ8_9APHY</name>
<accession>A0A5C3PAZ8</accession>
<feature type="compositionally biased region" description="Low complexity" evidence="1">
    <location>
        <begin position="364"/>
        <end position="379"/>
    </location>
</feature>
<keyword evidence="2" id="KW-0812">Transmembrane</keyword>
<evidence type="ECO:0000256" key="1">
    <source>
        <dbReference type="SAM" id="MobiDB-lite"/>
    </source>
</evidence>
<feature type="compositionally biased region" description="Basic and acidic residues" evidence="1">
    <location>
        <begin position="485"/>
        <end position="513"/>
    </location>
</feature>
<sequence>MSTEMTPAQLATAAEHLLAAKLFSLASCVMLFYDMAITFGDEVERIWKQRFTGATVLWFLNRYLSPLGYIVIIVSFNDPSWSKAACQRYVLYPEILKIFTATAVGLIFILRLYSIYSRSKTVLYGFSALLLLELAIKIWAFTDGVMLQLPPGFVGCILTGRSSPGDRIIYTWVAELVFDSAVFFATLYRTLQLYRRTMIGEALSLITVIMRDGIMYFGAIFMSNLVTVLIFIFAPNDLKVINASFSTLITSLMVSRLMLNLRGEVMKRSAVISNSLNNREDESYQMSSTGFTKRAASRHDTMTGWSAFESSIVGNLGAPIITFESDSREYYGFDEEVEDIVDPALPPTSRSEHRPPSPFGPTFSQPSSPHSPYSPRSPHSYPPSPVPSTSPNTPRFMRSPDSAYIVRKIRGSVDSDHNAGYGPSAGASVSLHPDRRGVARQPSTESTSSSFTMVPTRQRPRTASSVYGKNPNQSSYRSKSLRRPRTSEDSTRDRRDRDRDRERYRDRDRDRVAEMMQTRSLPTPLVVEVTQEVVVDTVAEDDDDESSGSPRSASALQQRTQRRPGWLAPPSWRLSRDGGGGAG</sequence>
<reference evidence="4 5" key="1">
    <citation type="journal article" date="2019" name="Nat. Ecol. Evol.">
        <title>Megaphylogeny resolves global patterns of mushroom evolution.</title>
        <authorList>
            <person name="Varga T."/>
            <person name="Krizsan K."/>
            <person name="Foldi C."/>
            <person name="Dima B."/>
            <person name="Sanchez-Garcia M."/>
            <person name="Sanchez-Ramirez S."/>
            <person name="Szollosi G.J."/>
            <person name="Szarkandi J.G."/>
            <person name="Papp V."/>
            <person name="Albert L."/>
            <person name="Andreopoulos W."/>
            <person name="Angelini C."/>
            <person name="Antonin V."/>
            <person name="Barry K.W."/>
            <person name="Bougher N.L."/>
            <person name="Buchanan P."/>
            <person name="Buyck B."/>
            <person name="Bense V."/>
            <person name="Catcheside P."/>
            <person name="Chovatia M."/>
            <person name="Cooper J."/>
            <person name="Damon W."/>
            <person name="Desjardin D."/>
            <person name="Finy P."/>
            <person name="Geml J."/>
            <person name="Haridas S."/>
            <person name="Hughes K."/>
            <person name="Justo A."/>
            <person name="Karasinski D."/>
            <person name="Kautmanova I."/>
            <person name="Kiss B."/>
            <person name="Kocsube S."/>
            <person name="Kotiranta H."/>
            <person name="LaButti K.M."/>
            <person name="Lechner B.E."/>
            <person name="Liimatainen K."/>
            <person name="Lipzen A."/>
            <person name="Lukacs Z."/>
            <person name="Mihaltcheva S."/>
            <person name="Morgado L.N."/>
            <person name="Niskanen T."/>
            <person name="Noordeloos M.E."/>
            <person name="Ohm R.A."/>
            <person name="Ortiz-Santana B."/>
            <person name="Ovrebo C."/>
            <person name="Racz N."/>
            <person name="Riley R."/>
            <person name="Savchenko A."/>
            <person name="Shiryaev A."/>
            <person name="Soop K."/>
            <person name="Spirin V."/>
            <person name="Szebenyi C."/>
            <person name="Tomsovsky M."/>
            <person name="Tulloss R.E."/>
            <person name="Uehling J."/>
            <person name="Grigoriev I.V."/>
            <person name="Vagvolgyi C."/>
            <person name="Papp T."/>
            <person name="Martin F.M."/>
            <person name="Miettinen O."/>
            <person name="Hibbett D.S."/>
            <person name="Nagy L.G."/>
        </authorList>
    </citation>
    <scope>NUCLEOTIDE SEQUENCE [LARGE SCALE GENOMIC DNA]</scope>
    <source>
        <strain evidence="4 5">HHB13444</strain>
    </source>
</reference>
<dbReference type="AlphaFoldDB" id="A0A5C3PAZ8"/>
<feature type="domain" description="DUF6533" evidence="3">
    <location>
        <begin position="23"/>
        <end position="67"/>
    </location>
</feature>
<evidence type="ECO:0000259" key="3">
    <source>
        <dbReference type="Pfam" id="PF20151"/>
    </source>
</evidence>
<organism evidence="4 5">
    <name type="scientific">Polyporus arcularius HHB13444</name>
    <dbReference type="NCBI Taxonomy" id="1314778"/>
    <lineage>
        <taxon>Eukaryota</taxon>
        <taxon>Fungi</taxon>
        <taxon>Dikarya</taxon>
        <taxon>Basidiomycota</taxon>
        <taxon>Agaricomycotina</taxon>
        <taxon>Agaricomycetes</taxon>
        <taxon>Polyporales</taxon>
        <taxon>Polyporaceae</taxon>
        <taxon>Polyporus</taxon>
    </lineage>
</organism>
<evidence type="ECO:0000256" key="2">
    <source>
        <dbReference type="SAM" id="Phobius"/>
    </source>
</evidence>
<feature type="compositionally biased region" description="Polar residues" evidence="1">
    <location>
        <begin position="547"/>
        <end position="559"/>
    </location>
</feature>
<evidence type="ECO:0000313" key="4">
    <source>
        <dbReference type="EMBL" id="TFK86117.1"/>
    </source>
</evidence>
<feature type="transmembrane region" description="Helical" evidence="2">
    <location>
        <begin position="121"/>
        <end position="141"/>
    </location>
</feature>
<gene>
    <name evidence="4" type="ORF">K466DRAFT_493426</name>
</gene>
<keyword evidence="2" id="KW-1133">Transmembrane helix</keyword>
<feature type="transmembrane region" description="Helical" evidence="2">
    <location>
        <begin position="168"/>
        <end position="188"/>
    </location>
</feature>
<feature type="region of interest" description="Disordered" evidence="1">
    <location>
        <begin position="537"/>
        <end position="583"/>
    </location>
</feature>
<dbReference type="STRING" id="1314778.A0A5C3PAZ8"/>
<feature type="region of interest" description="Disordered" evidence="1">
    <location>
        <begin position="413"/>
        <end position="519"/>
    </location>
</feature>
<feature type="region of interest" description="Disordered" evidence="1">
    <location>
        <begin position="343"/>
        <end position="398"/>
    </location>
</feature>
<dbReference type="Proteomes" id="UP000308197">
    <property type="component" value="Unassembled WGS sequence"/>
</dbReference>
<dbReference type="InParanoid" id="A0A5C3PAZ8"/>
<feature type="compositionally biased region" description="Polar residues" evidence="1">
    <location>
        <begin position="441"/>
        <end position="478"/>
    </location>
</feature>